<evidence type="ECO:0000313" key="1">
    <source>
        <dbReference type="EMBL" id="GFN89889.1"/>
    </source>
</evidence>
<dbReference type="AlphaFoldDB" id="A0AAV3Z5R8"/>
<keyword evidence="2" id="KW-1185">Reference proteome</keyword>
<protein>
    <submittedName>
        <fullName evidence="1">Uncharacterized protein</fullName>
    </submittedName>
</protein>
<dbReference type="EMBL" id="BLXT01001969">
    <property type="protein sequence ID" value="GFN89889.1"/>
    <property type="molecule type" value="Genomic_DNA"/>
</dbReference>
<evidence type="ECO:0000313" key="2">
    <source>
        <dbReference type="Proteomes" id="UP000735302"/>
    </source>
</evidence>
<proteinExistence type="predicted"/>
<dbReference type="Proteomes" id="UP000735302">
    <property type="component" value="Unassembled WGS sequence"/>
</dbReference>
<organism evidence="1 2">
    <name type="scientific">Plakobranchus ocellatus</name>
    <dbReference type="NCBI Taxonomy" id="259542"/>
    <lineage>
        <taxon>Eukaryota</taxon>
        <taxon>Metazoa</taxon>
        <taxon>Spiralia</taxon>
        <taxon>Lophotrochozoa</taxon>
        <taxon>Mollusca</taxon>
        <taxon>Gastropoda</taxon>
        <taxon>Heterobranchia</taxon>
        <taxon>Euthyneura</taxon>
        <taxon>Panpulmonata</taxon>
        <taxon>Sacoglossa</taxon>
        <taxon>Placobranchoidea</taxon>
        <taxon>Plakobranchidae</taxon>
        <taxon>Plakobranchus</taxon>
    </lineage>
</organism>
<gene>
    <name evidence="1" type="ORF">PoB_001639500</name>
</gene>
<reference evidence="1 2" key="1">
    <citation type="journal article" date="2021" name="Elife">
        <title>Chloroplast acquisition without the gene transfer in kleptoplastic sea slugs, Plakobranchus ocellatus.</title>
        <authorList>
            <person name="Maeda T."/>
            <person name="Takahashi S."/>
            <person name="Yoshida T."/>
            <person name="Shimamura S."/>
            <person name="Takaki Y."/>
            <person name="Nagai Y."/>
            <person name="Toyoda A."/>
            <person name="Suzuki Y."/>
            <person name="Arimoto A."/>
            <person name="Ishii H."/>
            <person name="Satoh N."/>
            <person name="Nishiyama T."/>
            <person name="Hasebe M."/>
            <person name="Maruyama T."/>
            <person name="Minagawa J."/>
            <person name="Obokata J."/>
            <person name="Shigenobu S."/>
        </authorList>
    </citation>
    <scope>NUCLEOTIDE SEQUENCE [LARGE SCALE GENOMIC DNA]</scope>
</reference>
<name>A0AAV3Z5R8_9GAST</name>
<accession>A0AAV3Z5R8</accession>
<comment type="caution">
    <text evidence="1">The sequence shown here is derived from an EMBL/GenBank/DDBJ whole genome shotgun (WGS) entry which is preliminary data.</text>
</comment>
<sequence>MKNSRRAWRRKGQQGSKLMTIVSDICRAGNVESPVTRPAQPGLLLTQLDTKDAPILPALEALGFLAVRPAGCEVRPGQREEISSQPPFDLYQMA</sequence>